<sequence length="113" mass="13325">MKLTHVEASRKLIRKFWGLYILNCTDILFTYTFLKTGGFYEANPFMRSIVTNPYLCLLIKVILPGIAILFLVHYLEHNTKPLAHICQWASNFIILVYFLINTLHIYYFFTIIS</sequence>
<keyword evidence="1" id="KW-1133">Transmembrane helix</keyword>
<dbReference type="Pfam" id="PF18902">
    <property type="entry name" value="DUF5658"/>
    <property type="match status" value="1"/>
</dbReference>
<dbReference type="Proteomes" id="UP000008467">
    <property type="component" value="Chromosome"/>
</dbReference>
<evidence type="ECO:0000313" key="4">
    <source>
        <dbReference type="Proteomes" id="UP000008467"/>
    </source>
</evidence>
<dbReference type="InterPro" id="IPR043717">
    <property type="entry name" value="DUF5658"/>
</dbReference>
<proteinExistence type="predicted"/>
<dbReference type="KEGG" id="cle:Clole_1053"/>
<evidence type="ECO:0000313" key="3">
    <source>
        <dbReference type="EMBL" id="ADZ82785.1"/>
    </source>
</evidence>
<feature type="transmembrane region" description="Helical" evidence="1">
    <location>
        <begin position="12"/>
        <end position="34"/>
    </location>
</feature>
<dbReference type="EMBL" id="CP002582">
    <property type="protein sequence ID" value="ADZ82785.1"/>
    <property type="molecule type" value="Genomic_DNA"/>
</dbReference>
<keyword evidence="1" id="KW-0812">Transmembrane</keyword>
<feature type="transmembrane region" description="Helical" evidence="1">
    <location>
        <begin position="88"/>
        <end position="109"/>
    </location>
</feature>
<name>F2JRX1_CELLD</name>
<keyword evidence="4" id="KW-1185">Reference proteome</keyword>
<dbReference type="RefSeq" id="WP_013656084.1">
    <property type="nucleotide sequence ID" value="NC_015275.1"/>
</dbReference>
<dbReference type="STRING" id="642492.Clole_1053"/>
<evidence type="ECO:0000259" key="2">
    <source>
        <dbReference type="Pfam" id="PF18902"/>
    </source>
</evidence>
<accession>F2JRX1</accession>
<feature type="domain" description="DUF5658" evidence="2">
    <location>
        <begin position="18"/>
        <end position="109"/>
    </location>
</feature>
<dbReference type="AlphaFoldDB" id="F2JRX1"/>
<keyword evidence="1" id="KW-0472">Membrane</keyword>
<protein>
    <recommendedName>
        <fullName evidence="2">DUF5658 domain-containing protein</fullName>
    </recommendedName>
</protein>
<reference evidence="3 4" key="1">
    <citation type="journal article" date="2011" name="J. Bacteriol.">
        <title>Complete genome sequence of the cellulose-degrading bacterium Cellulosilyticum lentocellum.</title>
        <authorList>
            <consortium name="US DOE Joint Genome Institute"/>
            <person name="Miller D.A."/>
            <person name="Suen G."/>
            <person name="Bruce D."/>
            <person name="Copeland A."/>
            <person name="Cheng J.F."/>
            <person name="Detter C."/>
            <person name="Goodwin L.A."/>
            <person name="Han C.S."/>
            <person name="Hauser L.J."/>
            <person name="Land M.L."/>
            <person name="Lapidus A."/>
            <person name="Lucas S."/>
            <person name="Meincke L."/>
            <person name="Pitluck S."/>
            <person name="Tapia R."/>
            <person name="Teshima H."/>
            <person name="Woyke T."/>
            <person name="Fox B.G."/>
            <person name="Angert E.R."/>
            <person name="Currie C.R."/>
        </authorList>
    </citation>
    <scope>NUCLEOTIDE SEQUENCE [LARGE SCALE GENOMIC DNA]</scope>
    <source>
        <strain evidence="4">ATCC 49066 / DSM 5427 / NCIMB 11756 / RHM5</strain>
    </source>
</reference>
<organism evidence="3 4">
    <name type="scientific">Cellulosilyticum lentocellum (strain ATCC 49066 / DSM 5427 / NCIMB 11756 / RHM5)</name>
    <name type="common">Clostridium lentocellum</name>
    <dbReference type="NCBI Taxonomy" id="642492"/>
    <lineage>
        <taxon>Bacteria</taxon>
        <taxon>Bacillati</taxon>
        <taxon>Bacillota</taxon>
        <taxon>Clostridia</taxon>
        <taxon>Lachnospirales</taxon>
        <taxon>Cellulosilyticaceae</taxon>
        <taxon>Cellulosilyticum</taxon>
    </lineage>
</organism>
<evidence type="ECO:0000256" key="1">
    <source>
        <dbReference type="SAM" id="Phobius"/>
    </source>
</evidence>
<feature type="transmembrane region" description="Helical" evidence="1">
    <location>
        <begin position="54"/>
        <end position="76"/>
    </location>
</feature>
<gene>
    <name evidence="3" type="ordered locus">Clole_1053</name>
</gene>
<dbReference type="HOGENOM" id="CLU_2129005_0_0_9"/>